<dbReference type="SUPFAM" id="SSF50985">
    <property type="entry name" value="RCC1/BLIP-II"/>
    <property type="match status" value="1"/>
</dbReference>
<dbReference type="PANTHER" id="PTHR22872:SF3">
    <property type="entry name" value="RCC1 AND BTB DOMAIN CONTAINING PROTEIN 2"/>
    <property type="match status" value="1"/>
</dbReference>
<dbReference type="InterPro" id="IPR051625">
    <property type="entry name" value="Signaling_Regulatory_Domain"/>
</dbReference>
<dbReference type="Proteomes" id="UP000504617">
    <property type="component" value="Unplaced"/>
</dbReference>
<evidence type="ECO:0000313" key="4">
    <source>
        <dbReference type="RefSeq" id="XP_013915243.1"/>
    </source>
</evidence>
<dbReference type="KEGG" id="tsr:106543705"/>
<keyword evidence="3" id="KW-1185">Reference proteome</keyword>
<dbReference type="GeneID" id="106543705"/>
<reference evidence="4" key="1">
    <citation type="submission" date="2025-08" db="UniProtKB">
        <authorList>
            <consortium name="RefSeq"/>
        </authorList>
    </citation>
    <scope>IDENTIFICATION</scope>
    <source>
        <tissue evidence="4">Skeletal muscle</tissue>
    </source>
</reference>
<dbReference type="AlphaFoldDB" id="A0A6I9XX97"/>
<dbReference type="InterPro" id="IPR000408">
    <property type="entry name" value="Reg_chr_condens"/>
</dbReference>
<dbReference type="OrthoDB" id="16281at2759"/>
<dbReference type="PROSITE" id="PS50012">
    <property type="entry name" value="RCC1_3"/>
    <property type="match status" value="3"/>
</dbReference>
<evidence type="ECO:0000256" key="2">
    <source>
        <dbReference type="PROSITE-ProRule" id="PRU00235"/>
    </source>
</evidence>
<proteinExistence type="predicted"/>
<dbReference type="PANTHER" id="PTHR22872">
    <property type="entry name" value="BTK-BINDING PROTEIN-RELATED"/>
    <property type="match status" value="1"/>
</dbReference>
<feature type="repeat" description="RCC1" evidence="2">
    <location>
        <begin position="208"/>
        <end position="258"/>
    </location>
</feature>
<dbReference type="PRINTS" id="PR00633">
    <property type="entry name" value="RCCNDNSATION"/>
</dbReference>
<organism evidence="3 4">
    <name type="scientific">Thamnophis sirtalis</name>
    <dbReference type="NCBI Taxonomy" id="35019"/>
    <lineage>
        <taxon>Eukaryota</taxon>
        <taxon>Metazoa</taxon>
        <taxon>Chordata</taxon>
        <taxon>Craniata</taxon>
        <taxon>Vertebrata</taxon>
        <taxon>Euteleostomi</taxon>
        <taxon>Lepidosauria</taxon>
        <taxon>Squamata</taxon>
        <taxon>Bifurcata</taxon>
        <taxon>Unidentata</taxon>
        <taxon>Episquamata</taxon>
        <taxon>Toxicofera</taxon>
        <taxon>Serpentes</taxon>
        <taxon>Colubroidea</taxon>
        <taxon>Colubridae</taxon>
        <taxon>Natricinae</taxon>
        <taxon>Thamnophis</taxon>
    </lineage>
</organism>
<sequence>MCYFYENKYISRMAYQSVTSLFLQVYSWGYNNSGQIGSGSTANQPIPQRVTGCLQNKIAINIACGQMCSMAVIENGEVYVWGYNGNGQLGLGHDDNLSIPCRIAALQGIHVQRVKRIAGIPSPKAPQGTEADKTDTTDPLFIQPKLEKEVILSPRLFIDVIQNQWASPRTGPLPNTLDKRLYNVGPELTKALEIACGYAHTLVLTDEGHIYAWGANSYGQLGTGNRSNQSYPVLVTVHQDRYSSVHLDSIGRVLGCNNVFSFKHY</sequence>
<dbReference type="Pfam" id="PF13540">
    <property type="entry name" value="RCC1_2"/>
    <property type="match status" value="1"/>
</dbReference>
<dbReference type="RefSeq" id="XP_013915243.1">
    <property type="nucleotide sequence ID" value="XM_014059768.1"/>
</dbReference>
<gene>
    <name evidence="4" type="primary">LOC106543705</name>
</gene>
<dbReference type="InterPro" id="IPR009091">
    <property type="entry name" value="RCC1/BLIP-II"/>
</dbReference>
<protein>
    <submittedName>
        <fullName evidence="4">RCC1 and BTB domain-containing protein 2-like</fullName>
    </submittedName>
</protein>
<dbReference type="Gene3D" id="2.130.10.30">
    <property type="entry name" value="Regulator of chromosome condensation 1/beta-lactamase-inhibitor protein II"/>
    <property type="match status" value="2"/>
</dbReference>
<keyword evidence="1" id="KW-0677">Repeat</keyword>
<accession>A0A6I9XX97</accession>
<dbReference type="Pfam" id="PF00415">
    <property type="entry name" value="RCC1"/>
    <property type="match status" value="2"/>
</dbReference>
<name>A0A6I9XX97_9SAUR</name>
<feature type="repeat" description="RCC1" evidence="2">
    <location>
        <begin position="76"/>
        <end position="118"/>
    </location>
</feature>
<evidence type="ECO:0000256" key="1">
    <source>
        <dbReference type="ARBA" id="ARBA00022737"/>
    </source>
</evidence>
<evidence type="ECO:0000313" key="3">
    <source>
        <dbReference type="Proteomes" id="UP000504617"/>
    </source>
</evidence>
<feature type="repeat" description="RCC1" evidence="2">
    <location>
        <begin position="23"/>
        <end position="75"/>
    </location>
</feature>